<keyword evidence="10" id="KW-1185">Reference proteome</keyword>
<evidence type="ECO:0000256" key="6">
    <source>
        <dbReference type="SAM" id="Phobius"/>
    </source>
</evidence>
<feature type="disulfide bond" evidence="4">
    <location>
        <begin position="390"/>
        <end position="408"/>
    </location>
</feature>
<comment type="caution">
    <text evidence="9">The sequence shown here is derived from an EMBL/GenBank/DDBJ whole genome shotgun (WGS) entry which is preliminary data.</text>
</comment>
<feature type="region of interest" description="Disordered" evidence="5">
    <location>
        <begin position="403"/>
        <end position="424"/>
    </location>
</feature>
<dbReference type="FunFam" id="2.60.120.290:FF:000005">
    <property type="entry name" value="Procollagen C-endopeptidase enhancer 1"/>
    <property type="match status" value="2"/>
</dbReference>
<dbReference type="SMART" id="SM00192">
    <property type="entry name" value="LDLa"/>
    <property type="match status" value="1"/>
</dbReference>
<dbReference type="PANTHER" id="PTHR24251">
    <property type="entry name" value="OVOCHYMASE-RELATED"/>
    <property type="match status" value="1"/>
</dbReference>
<dbReference type="PROSITE" id="PS01180">
    <property type="entry name" value="CUB"/>
    <property type="match status" value="3"/>
</dbReference>
<evidence type="ECO:0000313" key="9">
    <source>
        <dbReference type="EMBL" id="CAH3155868.1"/>
    </source>
</evidence>
<evidence type="ECO:0000313" key="10">
    <source>
        <dbReference type="Proteomes" id="UP001159428"/>
    </source>
</evidence>
<gene>
    <name evidence="9" type="ORF">PMEA_00028206</name>
</gene>
<dbReference type="SUPFAM" id="SSF49854">
    <property type="entry name" value="Spermadhesin, CUB domain"/>
    <property type="match status" value="3"/>
</dbReference>
<feature type="domain" description="CUB" evidence="8">
    <location>
        <begin position="139"/>
        <end position="256"/>
    </location>
</feature>
<comment type="caution">
    <text evidence="3">Lacks conserved residue(s) required for the propagation of feature annotation.</text>
</comment>
<keyword evidence="2 4" id="KW-1015">Disulfide bond</keyword>
<evidence type="ECO:0000256" key="1">
    <source>
        <dbReference type="ARBA" id="ARBA00022737"/>
    </source>
</evidence>
<keyword evidence="1" id="KW-0677">Repeat</keyword>
<dbReference type="SMART" id="SM00042">
    <property type="entry name" value="CUB"/>
    <property type="match status" value="3"/>
</dbReference>
<dbReference type="Proteomes" id="UP001159428">
    <property type="component" value="Unassembled WGS sequence"/>
</dbReference>
<sequence length="580" mass="65906">MAAKLSWIILQLFAVWIRICRSSCGDHLEGYSGDLRFPISGGNVGESLRCTWTITVSERFRVKITFTDFVMETICCSCTHDFLEIRDGSLDNSTVIGRFCAKRQPKFIYSTKNVIWIQFTSDFRTYSSNRFRLSYEAVCGSHYTDSSGTLRSPRYSFPYENKDCIYSIEVPKGRIKVKFESFRVNGRMPVCLYDFLEVKEIGYFVLSNSQGESRRSRYCGINKPPIIYSTKGSILWFRFKRSDDGKSRFIANYRTIFVGEGTCGGTFKDTSGLIYSQNYPYHFPHGQECVWKIRVDPNMHAHLYFDTLNFGYKMDGVCGYGHLEIYDGSEESSFIIGEYCGNVIPNKIISRTNELMIKAVSSYEGKNMGWFSLHYESSTGSVCGMSKFTCTNRQCIENDKECNGQKDCEDGSDEEVCPEQASSKDPGFLSWYRFWPVSIVGGMLIVGLWLWRAWKKIMAARSEVDRPHATTPSPNHLEMLPSTSVEPPSYSEAVAENVEPPPTYEEALRERLNPQNSIQEADSLRVHSDLNTGNMALPRNVGQTLSMVVYEGSSTSSHGSPYDSHRKRGYTSLHLNAQSI</sequence>
<keyword evidence="6" id="KW-1133">Transmembrane helix</keyword>
<dbReference type="CDD" id="cd00041">
    <property type="entry name" value="CUB"/>
    <property type="match status" value="3"/>
</dbReference>
<feature type="disulfide bond" evidence="4">
    <location>
        <begin position="383"/>
        <end position="395"/>
    </location>
</feature>
<protein>
    <recommendedName>
        <fullName evidence="8">CUB domain-containing protein</fullName>
    </recommendedName>
</protein>
<feature type="chain" id="PRO_5043773631" description="CUB domain-containing protein" evidence="7">
    <location>
        <begin position="23"/>
        <end position="580"/>
    </location>
</feature>
<name>A0AAU9XT86_9CNID</name>
<dbReference type="InterPro" id="IPR000859">
    <property type="entry name" value="CUB_dom"/>
</dbReference>
<dbReference type="Gene3D" id="4.10.400.10">
    <property type="entry name" value="Low-density Lipoprotein Receptor"/>
    <property type="match status" value="1"/>
</dbReference>
<keyword evidence="6" id="KW-0472">Membrane</keyword>
<dbReference type="InterPro" id="IPR002172">
    <property type="entry name" value="LDrepeatLR_classA_rpt"/>
</dbReference>
<dbReference type="AlphaFoldDB" id="A0AAU9XT86"/>
<dbReference type="CDD" id="cd00112">
    <property type="entry name" value="LDLa"/>
    <property type="match status" value="1"/>
</dbReference>
<feature type="transmembrane region" description="Helical" evidence="6">
    <location>
        <begin position="431"/>
        <end position="451"/>
    </location>
</feature>
<evidence type="ECO:0000256" key="7">
    <source>
        <dbReference type="SAM" id="SignalP"/>
    </source>
</evidence>
<evidence type="ECO:0000256" key="3">
    <source>
        <dbReference type="PROSITE-ProRule" id="PRU00059"/>
    </source>
</evidence>
<evidence type="ECO:0000259" key="8">
    <source>
        <dbReference type="PROSITE" id="PS01180"/>
    </source>
</evidence>
<dbReference type="InterPro" id="IPR036055">
    <property type="entry name" value="LDL_receptor-like_sf"/>
</dbReference>
<accession>A0AAU9XT86</accession>
<dbReference type="Gene3D" id="2.60.120.290">
    <property type="entry name" value="Spermadhesin, CUB domain"/>
    <property type="match status" value="3"/>
</dbReference>
<feature type="signal peptide" evidence="7">
    <location>
        <begin position="1"/>
        <end position="22"/>
    </location>
</feature>
<organism evidence="9 10">
    <name type="scientific">Pocillopora meandrina</name>
    <dbReference type="NCBI Taxonomy" id="46732"/>
    <lineage>
        <taxon>Eukaryota</taxon>
        <taxon>Metazoa</taxon>
        <taxon>Cnidaria</taxon>
        <taxon>Anthozoa</taxon>
        <taxon>Hexacorallia</taxon>
        <taxon>Scleractinia</taxon>
        <taxon>Astrocoeniina</taxon>
        <taxon>Pocilloporidae</taxon>
        <taxon>Pocillopora</taxon>
    </lineage>
</organism>
<feature type="disulfide bond" evidence="4">
    <location>
        <begin position="402"/>
        <end position="417"/>
    </location>
</feature>
<evidence type="ECO:0000256" key="2">
    <source>
        <dbReference type="ARBA" id="ARBA00023157"/>
    </source>
</evidence>
<dbReference type="InterPro" id="IPR023415">
    <property type="entry name" value="LDLR_class-A_CS"/>
</dbReference>
<dbReference type="SUPFAM" id="SSF57424">
    <property type="entry name" value="LDL receptor-like module"/>
    <property type="match status" value="1"/>
</dbReference>
<keyword evidence="7" id="KW-0732">Signal</keyword>
<dbReference type="EMBL" id="CALNXJ010000059">
    <property type="protein sequence ID" value="CAH3155868.1"/>
    <property type="molecule type" value="Genomic_DNA"/>
</dbReference>
<proteinExistence type="predicted"/>
<dbReference type="Pfam" id="PF00057">
    <property type="entry name" value="Ldl_recept_a"/>
    <property type="match status" value="1"/>
</dbReference>
<feature type="domain" description="CUB" evidence="8">
    <location>
        <begin position="263"/>
        <end position="378"/>
    </location>
</feature>
<dbReference type="PROSITE" id="PS50068">
    <property type="entry name" value="LDLRA_2"/>
    <property type="match status" value="1"/>
</dbReference>
<dbReference type="Pfam" id="PF00431">
    <property type="entry name" value="CUB"/>
    <property type="match status" value="3"/>
</dbReference>
<reference evidence="9 10" key="1">
    <citation type="submission" date="2022-05" db="EMBL/GenBank/DDBJ databases">
        <authorList>
            <consortium name="Genoscope - CEA"/>
            <person name="William W."/>
        </authorList>
    </citation>
    <scope>NUCLEOTIDE SEQUENCE [LARGE SCALE GENOMIC DNA]</scope>
</reference>
<feature type="region of interest" description="Disordered" evidence="5">
    <location>
        <begin position="465"/>
        <end position="488"/>
    </location>
</feature>
<evidence type="ECO:0000256" key="5">
    <source>
        <dbReference type="SAM" id="MobiDB-lite"/>
    </source>
</evidence>
<keyword evidence="6" id="KW-0812">Transmembrane</keyword>
<evidence type="ECO:0000256" key="4">
    <source>
        <dbReference type="PROSITE-ProRule" id="PRU00124"/>
    </source>
</evidence>
<dbReference type="InterPro" id="IPR035914">
    <property type="entry name" value="Sperma_CUB_dom_sf"/>
</dbReference>
<feature type="domain" description="CUB" evidence="8">
    <location>
        <begin position="24"/>
        <end position="138"/>
    </location>
</feature>
<dbReference type="PROSITE" id="PS01209">
    <property type="entry name" value="LDLRA_1"/>
    <property type="match status" value="1"/>
</dbReference>